<sequence>MTTKKILVIDDDPICSGVLLAIIGDAHQVISANSGSSALEILTTFKPDLILLDINMPNINGYQVVKLVKNNPLTENIPIIILSGLTEESDKEFGLRIGADHYLTKPIMPDEIERTIKQYLGH</sequence>
<dbReference type="InterPro" id="IPR050595">
    <property type="entry name" value="Bact_response_regulator"/>
</dbReference>
<evidence type="ECO:0000259" key="3">
    <source>
        <dbReference type="PROSITE" id="PS50110"/>
    </source>
</evidence>
<dbReference type="SUPFAM" id="SSF52172">
    <property type="entry name" value="CheY-like"/>
    <property type="match status" value="1"/>
</dbReference>
<dbReference type="Pfam" id="PF00072">
    <property type="entry name" value="Response_reg"/>
    <property type="match status" value="1"/>
</dbReference>
<dbReference type="PROSITE" id="PS50110">
    <property type="entry name" value="RESPONSE_REGULATORY"/>
    <property type="match status" value="1"/>
</dbReference>
<feature type="modified residue" description="4-aspartylphosphate" evidence="2">
    <location>
        <position position="53"/>
    </location>
</feature>
<comment type="caution">
    <text evidence="4">The sequence shown here is derived from an EMBL/GenBank/DDBJ whole genome shotgun (WGS) entry which is preliminary data.</text>
</comment>
<dbReference type="InterPro" id="IPR001789">
    <property type="entry name" value="Sig_transdc_resp-reg_receiver"/>
</dbReference>
<feature type="domain" description="Response regulatory" evidence="3">
    <location>
        <begin position="5"/>
        <end position="120"/>
    </location>
</feature>
<dbReference type="RefSeq" id="WP_261299778.1">
    <property type="nucleotide sequence ID" value="NZ_JAMTCD010000031.1"/>
</dbReference>
<evidence type="ECO:0000256" key="2">
    <source>
        <dbReference type="PROSITE-ProRule" id="PRU00169"/>
    </source>
</evidence>
<protein>
    <submittedName>
        <fullName evidence="4">Response regulator</fullName>
    </submittedName>
</protein>
<dbReference type="CDD" id="cd17574">
    <property type="entry name" value="REC_OmpR"/>
    <property type="match status" value="1"/>
</dbReference>
<dbReference type="AlphaFoldDB" id="A0A9X2WPX1"/>
<dbReference type="Gene3D" id="3.40.50.2300">
    <property type="match status" value="1"/>
</dbReference>
<evidence type="ECO:0000313" key="4">
    <source>
        <dbReference type="EMBL" id="MCT7943446.1"/>
    </source>
</evidence>
<accession>A0A9X2WPX1</accession>
<name>A0A9X2WPX1_9GAMM</name>
<evidence type="ECO:0000256" key="1">
    <source>
        <dbReference type="ARBA" id="ARBA00022553"/>
    </source>
</evidence>
<dbReference type="SMART" id="SM00448">
    <property type="entry name" value="REC"/>
    <property type="match status" value="1"/>
</dbReference>
<evidence type="ECO:0000313" key="5">
    <source>
        <dbReference type="Proteomes" id="UP001155546"/>
    </source>
</evidence>
<reference evidence="4" key="1">
    <citation type="journal article" date="2023" name="Int. J. Syst. Evol. Microbiol.">
        <title>&lt;i&gt;Shewanella septentrionalis&lt;/i&gt; sp. nov. and &lt;i&gt;Shewanella holmiensis&lt;/i&gt; sp. nov., isolated from Baltic Sea water and sediments.</title>
        <authorList>
            <person name="Martin-Rodriguez A.J."/>
            <person name="Thorell K."/>
            <person name="Joffre E."/>
            <person name="Jensie-Markopoulos S."/>
            <person name="Moore E.R.B."/>
            <person name="Sjoling A."/>
        </authorList>
    </citation>
    <scope>NUCLEOTIDE SEQUENCE</scope>
    <source>
        <strain evidence="4">SP1S2-7</strain>
    </source>
</reference>
<dbReference type="EMBL" id="JAMTCD010000031">
    <property type="protein sequence ID" value="MCT7943446.1"/>
    <property type="molecule type" value="Genomic_DNA"/>
</dbReference>
<proteinExistence type="predicted"/>
<dbReference type="PANTHER" id="PTHR44591:SF3">
    <property type="entry name" value="RESPONSE REGULATORY DOMAIN-CONTAINING PROTEIN"/>
    <property type="match status" value="1"/>
</dbReference>
<dbReference type="InterPro" id="IPR011006">
    <property type="entry name" value="CheY-like_superfamily"/>
</dbReference>
<keyword evidence="5" id="KW-1185">Reference proteome</keyword>
<keyword evidence="1 2" id="KW-0597">Phosphoprotein</keyword>
<dbReference type="PANTHER" id="PTHR44591">
    <property type="entry name" value="STRESS RESPONSE REGULATOR PROTEIN 1"/>
    <property type="match status" value="1"/>
</dbReference>
<dbReference type="Proteomes" id="UP001155546">
    <property type="component" value="Unassembled WGS sequence"/>
</dbReference>
<gene>
    <name evidence="4" type="ORF">NE535_16930</name>
</gene>
<organism evidence="4 5">
    <name type="scientific">Shewanella holmiensis</name>
    <dbReference type="NCBI Taxonomy" id="2952222"/>
    <lineage>
        <taxon>Bacteria</taxon>
        <taxon>Pseudomonadati</taxon>
        <taxon>Pseudomonadota</taxon>
        <taxon>Gammaproteobacteria</taxon>
        <taxon>Alteromonadales</taxon>
        <taxon>Shewanellaceae</taxon>
        <taxon>Shewanella</taxon>
    </lineage>
</organism>
<dbReference type="GO" id="GO:0000160">
    <property type="term" value="P:phosphorelay signal transduction system"/>
    <property type="evidence" value="ECO:0007669"/>
    <property type="project" value="InterPro"/>
</dbReference>